<evidence type="ECO:0000256" key="3">
    <source>
        <dbReference type="ARBA" id="ARBA00022840"/>
    </source>
</evidence>
<comment type="caution">
    <text evidence="5">The sequence shown here is derived from an EMBL/GenBank/DDBJ whole genome shotgun (WGS) entry which is preliminary data.</text>
</comment>
<dbReference type="Gene3D" id="3.40.50.300">
    <property type="entry name" value="P-loop containing nucleotide triphosphate hydrolases"/>
    <property type="match status" value="1"/>
</dbReference>
<keyword evidence="3" id="KW-0067">ATP-binding</keyword>
<organism evidence="5 6">
    <name type="scientific">Terasakiella brassicae</name>
    <dbReference type="NCBI Taxonomy" id="1634917"/>
    <lineage>
        <taxon>Bacteria</taxon>
        <taxon>Pseudomonadati</taxon>
        <taxon>Pseudomonadota</taxon>
        <taxon>Alphaproteobacteria</taxon>
        <taxon>Rhodospirillales</taxon>
        <taxon>Terasakiellaceae</taxon>
        <taxon>Terasakiella</taxon>
    </lineage>
</organism>
<dbReference type="InterPro" id="IPR017871">
    <property type="entry name" value="ABC_transporter-like_CS"/>
</dbReference>
<dbReference type="PROSITE" id="PS50893">
    <property type="entry name" value="ABC_TRANSPORTER_2"/>
    <property type="match status" value="1"/>
</dbReference>
<evidence type="ECO:0000259" key="4">
    <source>
        <dbReference type="PROSITE" id="PS50893"/>
    </source>
</evidence>
<dbReference type="EMBL" id="BMHV01000008">
    <property type="protein sequence ID" value="GGF61246.1"/>
    <property type="molecule type" value="Genomic_DNA"/>
</dbReference>
<keyword evidence="6" id="KW-1185">Reference proteome</keyword>
<dbReference type="InterPro" id="IPR003439">
    <property type="entry name" value="ABC_transporter-like_ATP-bd"/>
</dbReference>
<reference evidence="5" key="2">
    <citation type="submission" date="2020-09" db="EMBL/GenBank/DDBJ databases">
        <authorList>
            <person name="Sun Q."/>
            <person name="Zhou Y."/>
        </authorList>
    </citation>
    <scope>NUCLEOTIDE SEQUENCE</scope>
    <source>
        <strain evidence="5">CGMCC 1.15254</strain>
    </source>
</reference>
<dbReference type="PANTHER" id="PTHR43023:SF3">
    <property type="entry name" value="PROTEIN TRIGALACTOSYLDIACYLGLYCEROL 3, CHLOROPLASTIC"/>
    <property type="match status" value="1"/>
</dbReference>
<accession>A0A917BY62</accession>
<dbReference type="GO" id="GO:0005524">
    <property type="term" value="F:ATP binding"/>
    <property type="evidence" value="ECO:0007669"/>
    <property type="project" value="UniProtKB-KW"/>
</dbReference>
<keyword evidence="2" id="KW-0547">Nucleotide-binding</keyword>
<feature type="domain" description="ABC transporter" evidence="4">
    <location>
        <begin position="16"/>
        <end position="252"/>
    </location>
</feature>
<sequence>MTKPTEAELLARPKVIEVEDLVTHYGERMILKGISMDVREGEIMVIMGGSGSGKSTLLRHLMSLEHATSGTMKLLGKNIADLGLKDTYALRRKIGVAFQGGALFSSMTVGENIKLPLREHTDLDEFTMDIMARMKLEVVDLAGFEDLTPSELSGGMLKRAAVARAIIMDPKLLFFDEPSAGLDPVVAAQLDELILRLRDAMGMSIVVVTHELDSAFRIADRITMLDHGHILMIDTPEKMKNCDNTRIQNLLNRRIEEEELDPDAYLRRLTGEDRQHERP</sequence>
<dbReference type="SUPFAM" id="SSF52540">
    <property type="entry name" value="P-loop containing nucleoside triphosphate hydrolases"/>
    <property type="match status" value="1"/>
</dbReference>
<protein>
    <submittedName>
        <fullName evidence="5">ABC transporter</fullName>
    </submittedName>
</protein>
<dbReference type="PANTHER" id="PTHR43023">
    <property type="entry name" value="PROTEIN TRIGALACTOSYLDIACYLGLYCEROL 3, CHLOROPLASTIC"/>
    <property type="match status" value="1"/>
</dbReference>
<proteinExistence type="predicted"/>
<dbReference type="SMART" id="SM00382">
    <property type="entry name" value="AAA"/>
    <property type="match status" value="1"/>
</dbReference>
<name>A0A917BY62_9PROT</name>
<dbReference type="Proteomes" id="UP000632498">
    <property type="component" value="Unassembled WGS sequence"/>
</dbReference>
<evidence type="ECO:0000256" key="1">
    <source>
        <dbReference type="ARBA" id="ARBA00022448"/>
    </source>
</evidence>
<evidence type="ECO:0000256" key="2">
    <source>
        <dbReference type="ARBA" id="ARBA00022741"/>
    </source>
</evidence>
<gene>
    <name evidence="5" type="ORF">GCM10011332_13820</name>
</gene>
<dbReference type="Pfam" id="PF00005">
    <property type="entry name" value="ABC_tran"/>
    <property type="match status" value="1"/>
</dbReference>
<keyword evidence="1" id="KW-0813">Transport</keyword>
<evidence type="ECO:0000313" key="6">
    <source>
        <dbReference type="Proteomes" id="UP000632498"/>
    </source>
</evidence>
<dbReference type="InterPro" id="IPR003593">
    <property type="entry name" value="AAA+_ATPase"/>
</dbReference>
<dbReference type="PROSITE" id="PS00211">
    <property type="entry name" value="ABC_TRANSPORTER_1"/>
    <property type="match status" value="1"/>
</dbReference>
<reference evidence="5" key="1">
    <citation type="journal article" date="2014" name="Int. J. Syst. Evol. Microbiol.">
        <title>Complete genome sequence of Corynebacterium casei LMG S-19264T (=DSM 44701T), isolated from a smear-ripened cheese.</title>
        <authorList>
            <consortium name="US DOE Joint Genome Institute (JGI-PGF)"/>
            <person name="Walter F."/>
            <person name="Albersmeier A."/>
            <person name="Kalinowski J."/>
            <person name="Ruckert C."/>
        </authorList>
    </citation>
    <scope>NUCLEOTIDE SEQUENCE</scope>
    <source>
        <strain evidence="5">CGMCC 1.15254</strain>
    </source>
</reference>
<dbReference type="AlphaFoldDB" id="A0A917BY62"/>
<evidence type="ECO:0000313" key="5">
    <source>
        <dbReference type="EMBL" id="GGF61246.1"/>
    </source>
</evidence>
<dbReference type="GO" id="GO:0016887">
    <property type="term" value="F:ATP hydrolysis activity"/>
    <property type="evidence" value="ECO:0007669"/>
    <property type="project" value="InterPro"/>
</dbReference>
<dbReference type="RefSeq" id="WP_188663167.1">
    <property type="nucleotide sequence ID" value="NZ_BMHV01000008.1"/>
</dbReference>
<dbReference type="InterPro" id="IPR027417">
    <property type="entry name" value="P-loop_NTPase"/>
</dbReference>